<evidence type="ECO:0000313" key="3">
    <source>
        <dbReference type="Proteomes" id="UP001567538"/>
    </source>
</evidence>
<dbReference type="Proteomes" id="UP001567538">
    <property type="component" value="Unassembled WGS sequence"/>
</dbReference>
<protein>
    <submittedName>
        <fullName evidence="2">Uncharacterized protein</fullName>
    </submittedName>
</protein>
<sequence>MGRSTQSAQSIQQFVRVISSPLNGSPRIARLKPKFGARPASSPDPTEPIRDPHNLSVRNRPMEAAENSERQRRTPLAHVVSDCVRRWFDDALKEAKIGDTAMQVLVGQMYSSGYGVSKDAQKGRAWINKASRSRSSVWKVGDKQPGYNASDSDSDDSKEVSNS</sequence>
<organism evidence="2 3">
    <name type="scientific">Salvia divinorum</name>
    <name type="common">Maria pastora</name>
    <name type="synonym">Diviner's sage</name>
    <dbReference type="NCBI Taxonomy" id="28513"/>
    <lineage>
        <taxon>Eukaryota</taxon>
        <taxon>Viridiplantae</taxon>
        <taxon>Streptophyta</taxon>
        <taxon>Embryophyta</taxon>
        <taxon>Tracheophyta</taxon>
        <taxon>Spermatophyta</taxon>
        <taxon>Magnoliopsida</taxon>
        <taxon>eudicotyledons</taxon>
        <taxon>Gunneridae</taxon>
        <taxon>Pentapetalae</taxon>
        <taxon>asterids</taxon>
        <taxon>lamiids</taxon>
        <taxon>Lamiales</taxon>
        <taxon>Lamiaceae</taxon>
        <taxon>Nepetoideae</taxon>
        <taxon>Mentheae</taxon>
        <taxon>Salviinae</taxon>
        <taxon>Salvia</taxon>
        <taxon>Salvia subgen. Calosphace</taxon>
    </lineage>
</organism>
<dbReference type="PANTHER" id="PTHR36792:SF15">
    <property type="entry name" value="SEL1 REPEAT-CONTAINING PROTEIN"/>
    <property type="match status" value="1"/>
</dbReference>
<feature type="compositionally biased region" description="Basic and acidic residues" evidence="1">
    <location>
        <begin position="60"/>
        <end position="72"/>
    </location>
</feature>
<evidence type="ECO:0000256" key="1">
    <source>
        <dbReference type="SAM" id="MobiDB-lite"/>
    </source>
</evidence>
<keyword evidence="3" id="KW-1185">Reference proteome</keyword>
<gene>
    <name evidence="2" type="ORF">AAHA92_09747</name>
</gene>
<comment type="caution">
    <text evidence="2">The sequence shown here is derived from an EMBL/GenBank/DDBJ whole genome shotgun (WGS) entry which is preliminary data.</text>
</comment>
<dbReference type="PANTHER" id="PTHR36792">
    <property type="entry name" value="EXPRESSED PROTEIN"/>
    <property type="match status" value="1"/>
</dbReference>
<dbReference type="AlphaFoldDB" id="A0ABD1HSE8"/>
<feature type="region of interest" description="Disordered" evidence="1">
    <location>
        <begin position="25"/>
        <end position="74"/>
    </location>
</feature>
<proteinExistence type="predicted"/>
<dbReference type="InterPro" id="IPR011990">
    <property type="entry name" value="TPR-like_helical_dom_sf"/>
</dbReference>
<feature type="region of interest" description="Disordered" evidence="1">
    <location>
        <begin position="118"/>
        <end position="163"/>
    </location>
</feature>
<accession>A0ABD1HSE8</accession>
<dbReference type="EMBL" id="JBEAFC010000004">
    <property type="protein sequence ID" value="KAL1559402.1"/>
    <property type="molecule type" value="Genomic_DNA"/>
</dbReference>
<reference evidence="2 3" key="1">
    <citation type="submission" date="2024-06" db="EMBL/GenBank/DDBJ databases">
        <title>A chromosome level genome sequence of Diviner's sage (Salvia divinorum).</title>
        <authorList>
            <person name="Ford S.A."/>
            <person name="Ro D.-K."/>
            <person name="Ness R.W."/>
            <person name="Phillips M.A."/>
        </authorList>
    </citation>
    <scope>NUCLEOTIDE SEQUENCE [LARGE SCALE GENOMIC DNA]</scope>
    <source>
        <strain evidence="2">SAF-2024a</strain>
        <tissue evidence="2">Leaf</tissue>
    </source>
</reference>
<dbReference type="Gene3D" id="1.25.40.10">
    <property type="entry name" value="Tetratricopeptide repeat domain"/>
    <property type="match status" value="1"/>
</dbReference>
<evidence type="ECO:0000313" key="2">
    <source>
        <dbReference type="EMBL" id="KAL1559402.1"/>
    </source>
</evidence>
<dbReference type="SUPFAM" id="SSF81901">
    <property type="entry name" value="HCP-like"/>
    <property type="match status" value="1"/>
</dbReference>
<name>A0ABD1HSE8_SALDI</name>